<name>A0A0N8IB56_9RHOB</name>
<sequence>MKQVLLASVMLLVSHPALSKNSAESEIAACAAQRGSLERLQCYDDLAEALNLNGPQTAEVTGVEGNTGKWDIREKINPIDDSKTVVLALEAETGQNRWGNKVGLVIRCQSNKTEMYIVWNDYLGNDGNYNNEVKYVLTRIGDAKSETEKWGLSTDSKATFTPGSPIPRLKKMVKSDSFVAQTTPYNESPVTAVFNISGLEAALSPVMKACGWSL</sequence>
<dbReference type="EMBL" id="LKBA01000019">
    <property type="protein sequence ID" value="KPN62171.1"/>
    <property type="molecule type" value="Genomic_DNA"/>
</dbReference>
<dbReference type="Proteomes" id="UP000050471">
    <property type="component" value="Unassembled WGS sequence"/>
</dbReference>
<keyword evidence="1" id="KW-0732">Signal</keyword>
<dbReference type="InterPro" id="IPR017738">
    <property type="entry name" value="T6SS-assoc_VCA0118"/>
</dbReference>
<comment type="caution">
    <text evidence="2">The sequence shown here is derived from an EMBL/GenBank/DDBJ whole genome shotgun (WGS) entry which is preliminary data.</text>
</comment>
<dbReference type="Pfam" id="PF11319">
    <property type="entry name" value="VasI"/>
    <property type="match status" value="1"/>
</dbReference>
<dbReference type="RefSeq" id="WP_055191606.1">
    <property type="nucleotide sequence ID" value="NZ_FPBS01000005.1"/>
</dbReference>
<gene>
    <name evidence="2" type="ORF">AKJ29_07845</name>
</gene>
<dbReference type="OrthoDB" id="7831428at2"/>
<dbReference type="STRING" id="154981.AKJ29_07845"/>
<evidence type="ECO:0000313" key="3">
    <source>
        <dbReference type="Proteomes" id="UP000050471"/>
    </source>
</evidence>
<evidence type="ECO:0008006" key="4">
    <source>
        <dbReference type="Google" id="ProtNLM"/>
    </source>
</evidence>
<reference evidence="2 3" key="1">
    <citation type="submission" date="2015-09" db="EMBL/GenBank/DDBJ databases">
        <title>Draft genome sequence of Aliiroseovarius crassostreae CV919-312TSm, the causative agent of Roseovarius Oyster Disease (formerly Juvenile Oyster Disease).</title>
        <authorList>
            <person name="Kessner L."/>
            <person name="Spinard E."/>
            <person name="Nelson D."/>
        </authorList>
    </citation>
    <scope>NUCLEOTIDE SEQUENCE [LARGE SCALE GENOMIC DNA]</scope>
    <source>
        <strain evidence="2 3">CV919-312</strain>
    </source>
</reference>
<feature type="chain" id="PRO_5006026862" description="Type VI secretion protein" evidence="1">
    <location>
        <begin position="20"/>
        <end position="214"/>
    </location>
</feature>
<keyword evidence="3" id="KW-1185">Reference proteome</keyword>
<accession>A0A0N8IB56</accession>
<dbReference type="AlphaFoldDB" id="A0A0N8IB56"/>
<evidence type="ECO:0000313" key="2">
    <source>
        <dbReference type="EMBL" id="KPN62171.1"/>
    </source>
</evidence>
<protein>
    <recommendedName>
        <fullName evidence="4">Type VI secretion protein</fullName>
    </recommendedName>
</protein>
<proteinExistence type="predicted"/>
<feature type="signal peptide" evidence="1">
    <location>
        <begin position="1"/>
        <end position="19"/>
    </location>
</feature>
<organism evidence="2 3">
    <name type="scientific">Aliiroseovarius crassostreae</name>
    <dbReference type="NCBI Taxonomy" id="154981"/>
    <lineage>
        <taxon>Bacteria</taxon>
        <taxon>Pseudomonadati</taxon>
        <taxon>Pseudomonadota</taxon>
        <taxon>Alphaproteobacteria</taxon>
        <taxon>Rhodobacterales</taxon>
        <taxon>Paracoccaceae</taxon>
        <taxon>Aliiroseovarius</taxon>
    </lineage>
</organism>
<evidence type="ECO:0000256" key="1">
    <source>
        <dbReference type="SAM" id="SignalP"/>
    </source>
</evidence>